<dbReference type="PANTHER" id="PTHR10578">
    <property type="entry name" value="S -2-HYDROXY-ACID OXIDASE-RELATED"/>
    <property type="match status" value="1"/>
</dbReference>
<evidence type="ECO:0000256" key="2">
    <source>
        <dbReference type="ARBA" id="ARBA00022630"/>
    </source>
</evidence>
<reference evidence="7" key="1">
    <citation type="submission" date="2018-05" db="EMBL/GenBank/DDBJ databases">
        <authorList>
            <person name="Lanie J.A."/>
            <person name="Ng W.-L."/>
            <person name="Kazmierczak K.M."/>
            <person name="Andrzejewski T.M."/>
            <person name="Davidsen T.M."/>
            <person name="Wayne K.J."/>
            <person name="Tettelin H."/>
            <person name="Glass J.I."/>
            <person name="Rusch D."/>
            <person name="Podicherti R."/>
            <person name="Tsui H.-C.T."/>
            <person name="Winkler M.E."/>
        </authorList>
    </citation>
    <scope>NUCLEOTIDE SEQUENCE</scope>
</reference>
<gene>
    <name evidence="7" type="ORF">METZ01_LOCUS82544</name>
</gene>
<evidence type="ECO:0000256" key="1">
    <source>
        <dbReference type="ARBA" id="ARBA00001917"/>
    </source>
</evidence>
<feature type="domain" description="FMN hydroxy acid dehydrogenase" evidence="6">
    <location>
        <begin position="3"/>
        <end position="342"/>
    </location>
</feature>
<dbReference type="PIRSF" id="PIRSF000138">
    <property type="entry name" value="Al-hdrx_acd_dh"/>
    <property type="match status" value="1"/>
</dbReference>
<dbReference type="GO" id="GO:0009060">
    <property type="term" value="P:aerobic respiration"/>
    <property type="evidence" value="ECO:0007669"/>
    <property type="project" value="TreeGrafter"/>
</dbReference>
<protein>
    <recommendedName>
        <fullName evidence="6">FMN hydroxy acid dehydrogenase domain-containing protein</fullName>
    </recommendedName>
</protein>
<dbReference type="PANTHER" id="PTHR10578:SF107">
    <property type="entry name" value="2-HYDROXYACID OXIDASE 1"/>
    <property type="match status" value="1"/>
</dbReference>
<dbReference type="InterPro" id="IPR013785">
    <property type="entry name" value="Aldolase_TIM"/>
</dbReference>
<dbReference type="InterPro" id="IPR037396">
    <property type="entry name" value="FMN_HAD"/>
</dbReference>
<evidence type="ECO:0000259" key="6">
    <source>
        <dbReference type="PROSITE" id="PS51349"/>
    </source>
</evidence>
<dbReference type="Pfam" id="PF01070">
    <property type="entry name" value="FMN_dh"/>
    <property type="match status" value="1"/>
</dbReference>
<organism evidence="7">
    <name type="scientific">marine metagenome</name>
    <dbReference type="NCBI Taxonomy" id="408172"/>
    <lineage>
        <taxon>unclassified sequences</taxon>
        <taxon>metagenomes</taxon>
        <taxon>ecological metagenomes</taxon>
    </lineage>
</organism>
<sequence>MSEDFSTYVTVEQIIQRARKNLAQGPWDYLAGASESETTMRRNRLAFDKVAFRPRVLVDVSSVNPSTTFIGHKIRIPVLLAPIGSLQVFIPEGGAAATAAAGEFGTMHVVSSVTQPSLEETSATTDFPKSYQLYIHGDWGWTKEMISRAKSAGYKGFCITVDTANYSRRERPMLSKWTPVSRRNPVDPKWQASVTWDSIDKIKSEAELPFMLKGIATAEDAKIAIEHGVDVVWISNHGGRQLDHGQGTMEMLPEIVEVVDGKAEIVLDGGVQRGSDVVKAVCMGATAVAIGKMQGWGLAAGGVPGMVRVLEILEEEIRIAMGLMGVTAMEQLNPNYVRPADLVTMPHEMSSWVNMPVGRIP</sequence>
<name>A0A381UNK3_9ZZZZ</name>
<evidence type="ECO:0000256" key="3">
    <source>
        <dbReference type="ARBA" id="ARBA00022643"/>
    </source>
</evidence>
<dbReference type="InterPro" id="IPR000262">
    <property type="entry name" value="FMN-dep_DH"/>
</dbReference>
<comment type="cofactor">
    <cofactor evidence="1">
        <name>FMN</name>
        <dbReference type="ChEBI" id="CHEBI:58210"/>
    </cofactor>
</comment>
<dbReference type="CDD" id="cd02809">
    <property type="entry name" value="alpha_hydroxyacid_oxid_FMN"/>
    <property type="match status" value="1"/>
</dbReference>
<keyword evidence="3" id="KW-0288">FMN</keyword>
<keyword evidence="2" id="KW-0285">Flavoprotein</keyword>
<proteinExistence type="inferred from homology"/>
<dbReference type="PROSITE" id="PS00557">
    <property type="entry name" value="FMN_HYDROXY_ACID_DH_1"/>
    <property type="match status" value="1"/>
</dbReference>
<dbReference type="SMART" id="SM01240">
    <property type="entry name" value="IMPDH"/>
    <property type="match status" value="1"/>
</dbReference>
<accession>A0A381UNK3</accession>
<dbReference type="GO" id="GO:0004459">
    <property type="term" value="F:L-lactate dehydrogenase (NAD+) activity"/>
    <property type="evidence" value="ECO:0007669"/>
    <property type="project" value="TreeGrafter"/>
</dbReference>
<dbReference type="Gene3D" id="3.20.20.70">
    <property type="entry name" value="Aldolase class I"/>
    <property type="match status" value="1"/>
</dbReference>
<dbReference type="GO" id="GO:0005886">
    <property type="term" value="C:plasma membrane"/>
    <property type="evidence" value="ECO:0007669"/>
    <property type="project" value="TreeGrafter"/>
</dbReference>
<dbReference type="AlphaFoldDB" id="A0A381UNK3"/>
<dbReference type="SUPFAM" id="SSF51395">
    <property type="entry name" value="FMN-linked oxidoreductases"/>
    <property type="match status" value="1"/>
</dbReference>
<keyword evidence="4" id="KW-0560">Oxidoreductase</keyword>
<evidence type="ECO:0000256" key="4">
    <source>
        <dbReference type="ARBA" id="ARBA00023002"/>
    </source>
</evidence>
<dbReference type="InterPro" id="IPR008259">
    <property type="entry name" value="FMN_hydac_DH_AS"/>
</dbReference>
<dbReference type="InterPro" id="IPR012133">
    <property type="entry name" value="Alpha-hydoxy_acid_DH_FMN"/>
</dbReference>
<comment type="similarity">
    <text evidence="5">Belongs to the FMN-dependent alpha-hydroxy acid dehydrogenase family.</text>
</comment>
<dbReference type="PROSITE" id="PS51349">
    <property type="entry name" value="FMN_HYDROXY_ACID_DH_2"/>
    <property type="match status" value="1"/>
</dbReference>
<dbReference type="EMBL" id="UINC01006796">
    <property type="protein sequence ID" value="SVA29690.1"/>
    <property type="molecule type" value="Genomic_DNA"/>
</dbReference>
<evidence type="ECO:0000313" key="7">
    <source>
        <dbReference type="EMBL" id="SVA29690.1"/>
    </source>
</evidence>
<dbReference type="GO" id="GO:0010181">
    <property type="term" value="F:FMN binding"/>
    <property type="evidence" value="ECO:0007669"/>
    <property type="project" value="InterPro"/>
</dbReference>
<evidence type="ECO:0000256" key="5">
    <source>
        <dbReference type="ARBA" id="ARBA00024042"/>
    </source>
</evidence>